<dbReference type="PATRIC" id="fig|1245469.3.peg.6184"/>
<protein>
    <submittedName>
        <fullName evidence="6">NAD-dependent aldehyde dehydrogenase</fullName>
    </submittedName>
</protein>
<dbReference type="InterPro" id="IPR029510">
    <property type="entry name" value="Ald_DH_CS_GLU"/>
</dbReference>
<organism evidence="6 7">
    <name type="scientific">Bradyrhizobium oligotrophicum S58</name>
    <dbReference type="NCBI Taxonomy" id="1245469"/>
    <lineage>
        <taxon>Bacteria</taxon>
        <taxon>Pseudomonadati</taxon>
        <taxon>Pseudomonadota</taxon>
        <taxon>Alphaproteobacteria</taxon>
        <taxon>Hyphomicrobiales</taxon>
        <taxon>Nitrobacteraceae</taxon>
        <taxon>Bradyrhizobium</taxon>
    </lineage>
</organism>
<dbReference type="AlphaFoldDB" id="M4ZZT0"/>
<gene>
    <name evidence="6" type="ORF">S58_60490</name>
</gene>
<evidence type="ECO:0000313" key="6">
    <source>
        <dbReference type="EMBL" id="BAM92025.1"/>
    </source>
</evidence>
<evidence type="ECO:0000313" key="7">
    <source>
        <dbReference type="Proteomes" id="UP000011841"/>
    </source>
</evidence>
<dbReference type="InterPro" id="IPR016163">
    <property type="entry name" value="Ald_DH_C"/>
</dbReference>
<dbReference type="eggNOG" id="COG1012">
    <property type="taxonomic scope" value="Bacteria"/>
</dbReference>
<dbReference type="EMBL" id="AP012603">
    <property type="protein sequence ID" value="BAM92025.1"/>
    <property type="molecule type" value="Genomic_DNA"/>
</dbReference>
<name>M4ZZT0_9BRAD</name>
<proteinExistence type="inferred from homology"/>
<dbReference type="CDD" id="cd07109">
    <property type="entry name" value="ALDH_AAS00426"/>
    <property type="match status" value="1"/>
</dbReference>
<evidence type="ECO:0000256" key="4">
    <source>
        <dbReference type="RuleBase" id="RU003345"/>
    </source>
</evidence>
<dbReference type="PROSITE" id="PS00070">
    <property type="entry name" value="ALDEHYDE_DEHYDR_CYS"/>
    <property type="match status" value="1"/>
</dbReference>
<keyword evidence="7" id="KW-1185">Reference proteome</keyword>
<dbReference type="STRING" id="1245469.S58_60490"/>
<dbReference type="Gene3D" id="3.40.605.10">
    <property type="entry name" value="Aldehyde Dehydrogenase, Chain A, domain 1"/>
    <property type="match status" value="1"/>
</dbReference>
<dbReference type="InterPro" id="IPR016160">
    <property type="entry name" value="Ald_DH_CS_CYS"/>
</dbReference>
<dbReference type="OrthoDB" id="8175464at2"/>
<keyword evidence="2 4" id="KW-0560">Oxidoreductase</keyword>
<dbReference type="HOGENOM" id="CLU_005391_0_2_5"/>
<accession>M4ZZT0</accession>
<dbReference type="RefSeq" id="WP_015669110.1">
    <property type="nucleotide sequence ID" value="NC_020453.1"/>
</dbReference>
<comment type="similarity">
    <text evidence="1 4">Belongs to the aldehyde dehydrogenase family.</text>
</comment>
<evidence type="ECO:0000256" key="3">
    <source>
        <dbReference type="PROSITE-ProRule" id="PRU10007"/>
    </source>
</evidence>
<evidence type="ECO:0000256" key="2">
    <source>
        <dbReference type="ARBA" id="ARBA00023002"/>
    </source>
</evidence>
<dbReference type="PROSITE" id="PS00687">
    <property type="entry name" value="ALDEHYDE_DEHYDR_GLU"/>
    <property type="match status" value="1"/>
</dbReference>
<sequence length="486" mass="50911">MNANVKLPAAKGVFIDNKWQPAQSGRTIAMLAPATGQVIASIAAGDAPDIDLAVAAARRALEGPWGRLSAVERGRLLSRLGRLVEDNAEDLARLEAADTGKPMKQAKADIVAVARYFEYYGGAADKVHGDTIPFLDGFFVTTVYEPLGVTGHIIPWNYPGQMFGRTVAPALAMGNATVIKPAEEACLLPLRLAELAAEAGFPAGAINVVPGLGEEAGAALSAHDGIDFLSFTGSPEVGTLVQTAAARNHIGCTLELGGKSPQIVFADADLDAALTSVAAAIVQNAGQTCSAGSRVLVERSIWDRFLADLKLRFEKITAGTPEMDLDLGPVISAVQKKRIEGMLARAESSGAKCVATGRIAEGVPSEGFYVAPALYQHVDRNSELAREEVFGPVLAAMPFDDEADAIRLANGTDFGLVAGVWSGDGSRAMRVARKVKVGQMFVNGYGAGGGIELPFGGMKKSGHGREKGFEALYELAAMKTLIVKHG</sequence>
<evidence type="ECO:0000259" key="5">
    <source>
        <dbReference type="Pfam" id="PF00171"/>
    </source>
</evidence>
<feature type="active site" evidence="3">
    <location>
        <position position="255"/>
    </location>
</feature>
<dbReference type="KEGG" id="aol:S58_60490"/>
<reference evidence="6 7" key="1">
    <citation type="journal article" date="2013" name="Appl. Environ. Microbiol.">
        <title>Genome analysis suggests that the soil oligotrophic bacterium Agromonas oligotrophica (Bradyrhizobium oligotrophicum) is a nitrogen-fixing symbiont of Aeschynomene indica.</title>
        <authorList>
            <person name="Okubo T."/>
            <person name="Fukushima S."/>
            <person name="Itakura M."/>
            <person name="Oshima K."/>
            <person name="Longtonglang A."/>
            <person name="Teaumroong N."/>
            <person name="Mitsui H."/>
            <person name="Hattori M."/>
            <person name="Hattori R."/>
            <person name="Hattori T."/>
            <person name="Minamisawa K."/>
        </authorList>
    </citation>
    <scope>NUCLEOTIDE SEQUENCE [LARGE SCALE GENOMIC DNA]</scope>
    <source>
        <strain evidence="6 7">S58</strain>
    </source>
</reference>
<dbReference type="Pfam" id="PF00171">
    <property type="entry name" value="Aldedh"/>
    <property type="match status" value="1"/>
</dbReference>
<dbReference type="InterPro" id="IPR016161">
    <property type="entry name" value="Ald_DH/histidinol_DH"/>
</dbReference>
<dbReference type="GO" id="GO:0016620">
    <property type="term" value="F:oxidoreductase activity, acting on the aldehyde or oxo group of donors, NAD or NADP as acceptor"/>
    <property type="evidence" value="ECO:0007669"/>
    <property type="project" value="InterPro"/>
</dbReference>
<dbReference type="FunFam" id="3.40.605.10:FF:000007">
    <property type="entry name" value="NAD/NADP-dependent betaine aldehyde dehydrogenase"/>
    <property type="match status" value="1"/>
</dbReference>
<dbReference type="Proteomes" id="UP000011841">
    <property type="component" value="Chromosome"/>
</dbReference>
<dbReference type="Gene3D" id="3.40.309.10">
    <property type="entry name" value="Aldehyde Dehydrogenase, Chain A, domain 2"/>
    <property type="match status" value="1"/>
</dbReference>
<dbReference type="PANTHER" id="PTHR11699">
    <property type="entry name" value="ALDEHYDE DEHYDROGENASE-RELATED"/>
    <property type="match status" value="1"/>
</dbReference>
<dbReference type="SUPFAM" id="SSF53720">
    <property type="entry name" value="ALDH-like"/>
    <property type="match status" value="1"/>
</dbReference>
<feature type="domain" description="Aldehyde dehydrogenase" evidence="5">
    <location>
        <begin position="19"/>
        <end position="480"/>
    </location>
</feature>
<dbReference type="InterPro" id="IPR016162">
    <property type="entry name" value="Ald_DH_N"/>
</dbReference>
<evidence type="ECO:0000256" key="1">
    <source>
        <dbReference type="ARBA" id="ARBA00009986"/>
    </source>
</evidence>
<dbReference type="GeneID" id="301819759"/>
<dbReference type="InterPro" id="IPR015590">
    <property type="entry name" value="Aldehyde_DH_dom"/>
</dbReference>